<name>A0A914VD17_9BILA</name>
<evidence type="ECO:0000256" key="9">
    <source>
        <dbReference type="ARBA" id="ARBA00022918"/>
    </source>
</evidence>
<dbReference type="SUPFAM" id="SSF56672">
    <property type="entry name" value="DNA/RNA polymerases"/>
    <property type="match status" value="1"/>
</dbReference>
<dbReference type="WBParaSite" id="PSAMB.scaffold1801size27767.g14994.t1">
    <property type="protein sequence ID" value="PSAMB.scaffold1801size27767.g14994.t1"/>
    <property type="gene ID" value="PSAMB.scaffold1801size27767.g14994"/>
</dbReference>
<evidence type="ECO:0000313" key="19">
    <source>
        <dbReference type="Proteomes" id="UP000887566"/>
    </source>
</evidence>
<evidence type="ECO:0000256" key="7">
    <source>
        <dbReference type="ARBA" id="ARBA00022759"/>
    </source>
</evidence>
<dbReference type="SUPFAM" id="SSF57756">
    <property type="entry name" value="Retrovirus zinc finger-like domains"/>
    <property type="match status" value="1"/>
</dbReference>
<sequence length="1218" mass="137527">MKGLFRMAPPLPKHSTTWDVTNVLNALKAWGLSETLTDKGLSLKLTMLLALCSPKRVSEVANLRLSCMRTFDDRVVFTLPGMTKNRGSGPPHEASYSRYPETLLCPVHTLSEYIARMSGWRGATDKLLLSYVGKRQAIGPASVARWICTVLSMSGVDTRFTAHSTRSAATSKASRAGLSAVQILSVANWSPGSTTFARFYLKPIQQGFSAAVLNSENAKKSDRSTRTGGGRSPHAAGVAHADVADDNELEDAETQPTVQPAVHPLVQTQLSLQPRLQQIPKPPTFNPKLNDFAAWAIQLTNFFNLYQVKDDGERRRVLMLALSEDVIKVLTALTMGQPHTKSYDELYGLLKEQHVKKAILPMRRDAFLKARQKGSQTVDEWQTDVCKLAVECEFGTLLESMMLTVFLGGLRDDRLRIHLHAKELATLWEAVDAARLYEAQRCLPPDSKQQEQPQDVNALNQRWQGNQRTSKGKGRSQTGSEPDSRRAEPSRQKTQHKEGDKSFKGKCFNCNEYGHRASACKKPKRKKADINSIHALHDSSLAYLTLRAGENKVRLQVDTGAALTVLKQEDWNVIGRPKLMAPSYKARSYSGHAVRFKGEVDLDVLLCGRRRRLKAFVADDAAQSIMGRDWLEQIDGWEQFKEKLKEQPDLELQLLERDESSEQCYTRRMKATLKKYKDVFQPGLGHCTNRTIHLELKQDARPVWCKARPVPFAKKQRAEKELDWLVANGVITPVKHSDWAAPVVLVDKANGEMRICADYSTGLNAALKIDQYPLPRFEDVFEALNGATVFASLDMKDAYLQCELDDDSKRLTTINTHRGLFKYNRLPFEVASALATFQLVMDAMLAGQRRAAAYLDDVVLAGKDEEELLKVIDDVLHRFSEYGLWLRRDKCQFFEKRIKSLGFVINAAGRHPNLEKISAIKEMPAPRDITQLRAFLGLINFYGSFIPQMSTRTAHLHALLRKDQQWQWTKQAEQEFNSLKKTLTAETLLTHYNPDLPIVVAADASEYGIGGVLLHRMADGSERPITYVSKALTAAQKNYPQIQKETLALHYAINKFHRYVYGRRFTLQTDHKPLLAIFGNKSGCKVTTAKRLQRYTLDLMGYAFDIEYIGTDDFGKANGLSRLPLASKDLDVCDKQEPEKTKQPLQQMIEEVMLPGKLKVKNLALETKKDASLSQARQYLTSREWPKKPAEGWKGDLRQLFKLRNQLTIEDDVIYFDE</sequence>
<dbReference type="InterPro" id="IPR043502">
    <property type="entry name" value="DNA/RNA_pol_sf"/>
</dbReference>
<keyword evidence="6" id="KW-0064">Aspartyl protease</keyword>
<dbReference type="InterPro" id="IPR000477">
    <property type="entry name" value="RT_dom"/>
</dbReference>
<feature type="compositionally biased region" description="Polar residues" evidence="14">
    <location>
        <begin position="462"/>
        <end position="481"/>
    </location>
</feature>
<keyword evidence="7" id="KW-0255">Endonuclease</keyword>
<evidence type="ECO:0000259" key="18">
    <source>
        <dbReference type="PROSITE" id="PS51898"/>
    </source>
</evidence>
<dbReference type="InterPro" id="IPR043128">
    <property type="entry name" value="Rev_trsase/Diguanyl_cyclase"/>
</dbReference>
<evidence type="ECO:0000256" key="14">
    <source>
        <dbReference type="SAM" id="MobiDB-lite"/>
    </source>
</evidence>
<keyword evidence="8" id="KW-0378">Hydrolase</keyword>
<feature type="domain" description="Peptidase A2" evidence="16">
    <location>
        <begin position="553"/>
        <end position="630"/>
    </location>
</feature>
<evidence type="ECO:0000256" key="13">
    <source>
        <dbReference type="PROSITE-ProRule" id="PRU00047"/>
    </source>
</evidence>
<dbReference type="Gene3D" id="2.40.70.10">
    <property type="entry name" value="Acid Proteases"/>
    <property type="match status" value="1"/>
</dbReference>
<dbReference type="CDD" id="cd09274">
    <property type="entry name" value="RNase_HI_RT_Ty3"/>
    <property type="match status" value="1"/>
</dbReference>
<dbReference type="Pfam" id="PF00078">
    <property type="entry name" value="RVT_1"/>
    <property type="match status" value="1"/>
</dbReference>
<dbReference type="GO" id="GO:0015074">
    <property type="term" value="P:DNA integration"/>
    <property type="evidence" value="ECO:0007669"/>
    <property type="project" value="InterPro"/>
</dbReference>
<evidence type="ECO:0000259" key="15">
    <source>
        <dbReference type="PROSITE" id="PS50158"/>
    </source>
</evidence>
<dbReference type="PROSITE" id="PS50878">
    <property type="entry name" value="RT_POL"/>
    <property type="match status" value="1"/>
</dbReference>
<dbReference type="GO" id="GO:0004190">
    <property type="term" value="F:aspartic-type endopeptidase activity"/>
    <property type="evidence" value="ECO:0007669"/>
    <property type="project" value="UniProtKB-KW"/>
</dbReference>
<feature type="region of interest" description="Disordered" evidence="14">
    <location>
        <begin position="462"/>
        <end position="501"/>
    </location>
</feature>
<reference evidence="20" key="1">
    <citation type="submission" date="2022-11" db="UniProtKB">
        <authorList>
            <consortium name="WormBaseParasite"/>
        </authorList>
    </citation>
    <scope>IDENTIFICATION</scope>
</reference>
<dbReference type="FunFam" id="3.10.20.370:FF:000001">
    <property type="entry name" value="Retrovirus-related Pol polyprotein from transposon 17.6-like protein"/>
    <property type="match status" value="1"/>
</dbReference>
<dbReference type="Gene3D" id="3.30.70.270">
    <property type="match status" value="2"/>
</dbReference>
<dbReference type="GO" id="GO:0006310">
    <property type="term" value="P:DNA recombination"/>
    <property type="evidence" value="ECO:0007669"/>
    <property type="project" value="UniProtKB-KW"/>
</dbReference>
<dbReference type="SUPFAM" id="SSF56349">
    <property type="entry name" value="DNA breaking-rejoining enzymes"/>
    <property type="match status" value="1"/>
</dbReference>
<dbReference type="Proteomes" id="UP000887566">
    <property type="component" value="Unplaced"/>
</dbReference>
<dbReference type="PROSITE" id="PS51898">
    <property type="entry name" value="TYR_RECOMBINASE"/>
    <property type="match status" value="1"/>
</dbReference>
<dbReference type="InterPro" id="IPR021109">
    <property type="entry name" value="Peptidase_aspartic_dom_sf"/>
</dbReference>
<keyword evidence="9" id="KW-0695">RNA-directed DNA polymerase</keyword>
<evidence type="ECO:0000256" key="3">
    <source>
        <dbReference type="ARBA" id="ARBA00022679"/>
    </source>
</evidence>
<dbReference type="GO" id="GO:0019899">
    <property type="term" value="F:enzyme binding"/>
    <property type="evidence" value="ECO:0007669"/>
    <property type="project" value="UniProtKB-ARBA"/>
</dbReference>
<evidence type="ECO:0000256" key="10">
    <source>
        <dbReference type="ARBA" id="ARBA00023125"/>
    </source>
</evidence>
<dbReference type="SUPFAM" id="SSF50630">
    <property type="entry name" value="Acid proteases"/>
    <property type="match status" value="1"/>
</dbReference>
<evidence type="ECO:0000256" key="1">
    <source>
        <dbReference type="ARBA" id="ARBA00012493"/>
    </source>
</evidence>
<dbReference type="GO" id="GO:0003964">
    <property type="term" value="F:RNA-directed DNA polymerase activity"/>
    <property type="evidence" value="ECO:0007669"/>
    <property type="project" value="UniProtKB-KW"/>
</dbReference>
<keyword evidence="11" id="KW-0233">DNA recombination</keyword>
<dbReference type="GO" id="GO:0003677">
    <property type="term" value="F:DNA binding"/>
    <property type="evidence" value="ECO:0007669"/>
    <property type="project" value="UniProtKB-KW"/>
</dbReference>
<dbReference type="EC" id="2.7.7.49" evidence="1"/>
<dbReference type="InterPro" id="IPR002104">
    <property type="entry name" value="Integrase_catalytic"/>
</dbReference>
<evidence type="ECO:0000313" key="20">
    <source>
        <dbReference type="WBParaSite" id="PSAMB.scaffold1801size27767.g14994.t1"/>
    </source>
</evidence>
<keyword evidence="19" id="KW-1185">Reference proteome</keyword>
<keyword evidence="13" id="KW-0862">Zinc</keyword>
<dbReference type="InterPro" id="IPR013762">
    <property type="entry name" value="Integrase-like_cat_sf"/>
</dbReference>
<feature type="domain" description="CCHC-type" evidence="15">
    <location>
        <begin position="506"/>
        <end position="522"/>
    </location>
</feature>
<keyword evidence="13" id="KW-0479">Metal-binding</keyword>
<dbReference type="GO" id="GO:0004519">
    <property type="term" value="F:endonuclease activity"/>
    <property type="evidence" value="ECO:0007669"/>
    <property type="project" value="UniProtKB-KW"/>
</dbReference>
<dbReference type="SMART" id="SM00343">
    <property type="entry name" value="ZnF_C2HC"/>
    <property type="match status" value="1"/>
</dbReference>
<keyword evidence="12" id="KW-0511">Multifunctional enzyme</keyword>
<proteinExistence type="predicted"/>
<dbReference type="InterPro" id="IPR001878">
    <property type="entry name" value="Znf_CCHC"/>
</dbReference>
<dbReference type="Gene3D" id="1.10.443.10">
    <property type="entry name" value="Intergrase catalytic core"/>
    <property type="match status" value="1"/>
</dbReference>
<dbReference type="InterPro" id="IPR036875">
    <property type="entry name" value="Znf_CCHC_sf"/>
</dbReference>
<dbReference type="PANTHER" id="PTHR37984">
    <property type="entry name" value="PROTEIN CBG26694"/>
    <property type="match status" value="1"/>
</dbReference>
<evidence type="ECO:0000256" key="12">
    <source>
        <dbReference type="ARBA" id="ARBA00023268"/>
    </source>
</evidence>
<accession>A0A914VD17</accession>
<dbReference type="Pfam" id="PF17919">
    <property type="entry name" value="RT_RNaseH_2"/>
    <property type="match status" value="1"/>
</dbReference>
<dbReference type="InterPro" id="IPR041577">
    <property type="entry name" value="RT_RNaseH_2"/>
</dbReference>
<keyword evidence="3" id="KW-0808">Transferase</keyword>
<dbReference type="InterPro" id="IPR050951">
    <property type="entry name" value="Retrovirus_Pol_polyprotein"/>
</dbReference>
<organism evidence="19 20">
    <name type="scientific">Plectus sambesii</name>
    <dbReference type="NCBI Taxonomy" id="2011161"/>
    <lineage>
        <taxon>Eukaryota</taxon>
        <taxon>Metazoa</taxon>
        <taxon>Ecdysozoa</taxon>
        <taxon>Nematoda</taxon>
        <taxon>Chromadorea</taxon>
        <taxon>Plectida</taxon>
        <taxon>Plectina</taxon>
        <taxon>Plectoidea</taxon>
        <taxon>Plectidae</taxon>
        <taxon>Plectus</taxon>
    </lineage>
</organism>
<dbReference type="PROSITE" id="PS50158">
    <property type="entry name" value="ZF_CCHC"/>
    <property type="match status" value="1"/>
</dbReference>
<dbReference type="GO" id="GO:0006508">
    <property type="term" value="P:proteolysis"/>
    <property type="evidence" value="ECO:0007669"/>
    <property type="project" value="UniProtKB-KW"/>
</dbReference>
<keyword evidence="5" id="KW-0540">Nuclease</keyword>
<dbReference type="GO" id="GO:0008270">
    <property type="term" value="F:zinc ion binding"/>
    <property type="evidence" value="ECO:0007669"/>
    <property type="project" value="UniProtKB-KW"/>
</dbReference>
<dbReference type="PROSITE" id="PS50175">
    <property type="entry name" value="ASP_PROT_RETROV"/>
    <property type="match status" value="1"/>
</dbReference>
<feature type="domain" description="Tyr recombinase" evidence="18">
    <location>
        <begin position="10"/>
        <end position="213"/>
    </location>
</feature>
<feature type="domain" description="Reverse transcriptase" evidence="17">
    <location>
        <begin position="727"/>
        <end position="905"/>
    </location>
</feature>
<feature type="compositionally biased region" description="Basic and acidic residues" evidence="14">
    <location>
        <begin position="482"/>
        <end position="501"/>
    </location>
</feature>
<keyword evidence="13" id="KW-0863">Zinc-finger</keyword>
<keyword evidence="10" id="KW-0238">DNA-binding</keyword>
<dbReference type="AlphaFoldDB" id="A0A914VD17"/>
<protein>
    <recommendedName>
        <fullName evidence="1">RNA-directed DNA polymerase</fullName>
        <ecNumber evidence="1">2.7.7.49</ecNumber>
    </recommendedName>
</protein>
<dbReference type="InterPro" id="IPR011010">
    <property type="entry name" value="DNA_brk_join_enz"/>
</dbReference>
<keyword evidence="2" id="KW-0645">Protease</keyword>
<evidence type="ECO:0000256" key="2">
    <source>
        <dbReference type="ARBA" id="ARBA00022670"/>
    </source>
</evidence>
<evidence type="ECO:0000256" key="11">
    <source>
        <dbReference type="ARBA" id="ARBA00023172"/>
    </source>
</evidence>
<evidence type="ECO:0000259" key="17">
    <source>
        <dbReference type="PROSITE" id="PS50878"/>
    </source>
</evidence>
<keyword evidence="4" id="KW-0548">Nucleotidyltransferase</keyword>
<evidence type="ECO:0000256" key="6">
    <source>
        <dbReference type="ARBA" id="ARBA00022750"/>
    </source>
</evidence>
<evidence type="ECO:0000259" key="16">
    <source>
        <dbReference type="PROSITE" id="PS50175"/>
    </source>
</evidence>
<dbReference type="CDD" id="cd01647">
    <property type="entry name" value="RT_LTR"/>
    <property type="match status" value="1"/>
</dbReference>
<dbReference type="FunFam" id="3.30.70.270:FF:000020">
    <property type="entry name" value="Transposon Tf2-6 polyprotein-like Protein"/>
    <property type="match status" value="1"/>
</dbReference>
<evidence type="ECO:0000256" key="4">
    <source>
        <dbReference type="ARBA" id="ARBA00022695"/>
    </source>
</evidence>
<evidence type="ECO:0000256" key="5">
    <source>
        <dbReference type="ARBA" id="ARBA00022722"/>
    </source>
</evidence>
<dbReference type="PANTHER" id="PTHR37984:SF5">
    <property type="entry name" value="PROTEIN NYNRIN-LIKE"/>
    <property type="match status" value="1"/>
</dbReference>
<dbReference type="InterPro" id="IPR001995">
    <property type="entry name" value="Peptidase_A2_cat"/>
</dbReference>
<dbReference type="Gene3D" id="3.10.10.10">
    <property type="entry name" value="HIV Type 1 Reverse Transcriptase, subunit A, domain 1"/>
    <property type="match status" value="1"/>
</dbReference>
<evidence type="ECO:0000256" key="8">
    <source>
        <dbReference type="ARBA" id="ARBA00022801"/>
    </source>
</evidence>
<feature type="region of interest" description="Disordered" evidence="14">
    <location>
        <begin position="215"/>
        <end position="238"/>
    </location>
</feature>